<comment type="caution">
    <text evidence="27">The sequence shown here is derived from an EMBL/GenBank/DDBJ whole genome shotgun (WGS) entry which is preliminary data.</text>
</comment>
<evidence type="ECO:0000256" key="23">
    <source>
        <dbReference type="SAM" id="Phobius"/>
    </source>
</evidence>
<dbReference type="Gene3D" id="3.40.850.10">
    <property type="entry name" value="Kinesin motor domain"/>
    <property type="match status" value="1"/>
</dbReference>
<evidence type="ECO:0000313" key="28">
    <source>
        <dbReference type="Proteomes" id="UP001274896"/>
    </source>
</evidence>
<name>A0AAE0QM08_9TELE</name>
<keyword evidence="13 21" id="KW-0175">Coiled coil</keyword>
<dbReference type="InterPro" id="IPR033467">
    <property type="entry name" value="Tesmin/TSO1-like_CXC"/>
</dbReference>
<feature type="compositionally biased region" description="Basic and acidic residues" evidence="22">
    <location>
        <begin position="1174"/>
        <end position="1193"/>
    </location>
</feature>
<keyword evidence="10 20" id="KW-0067">ATP-binding</keyword>
<dbReference type="InterPro" id="IPR013083">
    <property type="entry name" value="Znf_RING/FYVE/PHD"/>
</dbReference>
<dbReference type="InterPro" id="IPR019821">
    <property type="entry name" value="Kinesin_motor_CS"/>
</dbReference>
<feature type="transmembrane region" description="Helical" evidence="23">
    <location>
        <begin position="80"/>
        <end position="98"/>
    </location>
</feature>
<gene>
    <name evidence="27" type="ORF">QTP70_029302</name>
</gene>
<evidence type="ECO:0000256" key="17">
    <source>
        <dbReference type="ARBA" id="ARBA00023242"/>
    </source>
</evidence>
<dbReference type="Gene3D" id="2.60.40.10">
    <property type="entry name" value="Immunoglobulins"/>
    <property type="match status" value="1"/>
</dbReference>
<comment type="cofactor">
    <cofactor evidence="18">
        <name>[2Fe-2S] cluster</name>
        <dbReference type="ChEBI" id="CHEBI:190135"/>
    </cofactor>
</comment>
<comment type="subcellular location">
    <subcellularLocation>
        <location evidence="3">Cytoplasm</location>
        <location evidence="3">Cytoskeleton</location>
    </subcellularLocation>
    <subcellularLocation>
        <location evidence="2">Nucleus</location>
    </subcellularLocation>
</comment>
<dbReference type="GO" id="GO:0005524">
    <property type="term" value="F:ATP binding"/>
    <property type="evidence" value="ECO:0007669"/>
    <property type="project" value="UniProtKB-UniRule"/>
</dbReference>
<keyword evidence="23" id="KW-0472">Membrane</keyword>
<feature type="region of interest" description="Disordered" evidence="22">
    <location>
        <begin position="1172"/>
        <end position="1197"/>
    </location>
</feature>
<feature type="compositionally biased region" description="Polar residues" evidence="22">
    <location>
        <begin position="944"/>
        <end position="976"/>
    </location>
</feature>
<evidence type="ECO:0000256" key="18">
    <source>
        <dbReference type="ARBA" id="ARBA00034078"/>
    </source>
</evidence>
<keyword evidence="8 19" id="KW-0863">Zinc-finger</keyword>
<evidence type="ECO:0000256" key="7">
    <source>
        <dbReference type="ARBA" id="ARBA00022741"/>
    </source>
</evidence>
<feature type="transmembrane region" description="Helical" evidence="23">
    <location>
        <begin position="167"/>
        <end position="194"/>
    </location>
</feature>
<reference evidence="27" key="1">
    <citation type="submission" date="2023-06" db="EMBL/GenBank/DDBJ databases">
        <title>Male Hemibagrus guttatus genome.</title>
        <authorList>
            <person name="Bian C."/>
        </authorList>
    </citation>
    <scope>NUCLEOTIDE SEQUENCE</scope>
    <source>
        <strain evidence="27">Male_cb2023</strain>
        <tissue evidence="27">Muscle</tissue>
    </source>
</reference>
<dbReference type="SMART" id="SM00129">
    <property type="entry name" value="KISc"/>
    <property type="match status" value="1"/>
</dbReference>
<comment type="similarity">
    <text evidence="20">Belongs to the TRAFAC class myosin-kinesin ATPase superfamily. Kinesin family.</text>
</comment>
<evidence type="ECO:0000313" key="27">
    <source>
        <dbReference type="EMBL" id="KAK3524470.1"/>
    </source>
</evidence>
<dbReference type="GO" id="GO:0005874">
    <property type="term" value="C:microtubule"/>
    <property type="evidence" value="ECO:0007669"/>
    <property type="project" value="UniProtKB-KW"/>
</dbReference>
<evidence type="ECO:0000256" key="4">
    <source>
        <dbReference type="ARBA" id="ARBA00022490"/>
    </source>
</evidence>
<evidence type="ECO:0000256" key="12">
    <source>
        <dbReference type="ARBA" id="ARBA00023014"/>
    </source>
</evidence>
<keyword evidence="17" id="KW-0539">Nucleus</keyword>
<dbReference type="CDD" id="cd01372">
    <property type="entry name" value="KISc_KIF4"/>
    <property type="match status" value="1"/>
</dbReference>
<dbReference type="Pfam" id="PF25764">
    <property type="entry name" value="KIF21A_4th"/>
    <property type="match status" value="1"/>
</dbReference>
<dbReference type="GO" id="GO:0008270">
    <property type="term" value="F:zinc ion binding"/>
    <property type="evidence" value="ECO:0007669"/>
    <property type="project" value="UniProtKB-KW"/>
</dbReference>
<dbReference type="InterPro" id="IPR001841">
    <property type="entry name" value="Znf_RING"/>
</dbReference>
<feature type="region of interest" description="Disordered" evidence="22">
    <location>
        <begin position="936"/>
        <end position="976"/>
    </location>
</feature>
<keyword evidence="15 20" id="KW-0505">Motor protein</keyword>
<keyword evidence="14" id="KW-0238">DNA-binding</keyword>
<dbReference type="SMART" id="SM01114">
    <property type="entry name" value="CXC"/>
    <property type="match status" value="1"/>
</dbReference>
<dbReference type="EMBL" id="JAUCMX010000014">
    <property type="protein sequence ID" value="KAK3524470.1"/>
    <property type="molecule type" value="Genomic_DNA"/>
</dbReference>
<dbReference type="SUPFAM" id="SSF52540">
    <property type="entry name" value="P-loop containing nucleoside triphosphate hydrolases"/>
    <property type="match status" value="1"/>
</dbReference>
<dbReference type="GO" id="GO:0007052">
    <property type="term" value="P:mitotic spindle organization"/>
    <property type="evidence" value="ECO:0007669"/>
    <property type="project" value="TreeGrafter"/>
</dbReference>
<keyword evidence="23" id="KW-1133">Transmembrane helix</keyword>
<dbReference type="GO" id="GO:0003677">
    <property type="term" value="F:DNA binding"/>
    <property type="evidence" value="ECO:0007669"/>
    <property type="project" value="UniProtKB-KW"/>
</dbReference>
<feature type="region of interest" description="Disordered" evidence="22">
    <location>
        <begin position="1463"/>
        <end position="1537"/>
    </location>
</feature>
<dbReference type="GO" id="GO:0048731">
    <property type="term" value="P:system development"/>
    <property type="evidence" value="ECO:0007669"/>
    <property type="project" value="UniProtKB-ARBA"/>
</dbReference>
<dbReference type="InterPro" id="IPR027640">
    <property type="entry name" value="Kinesin-like_fam"/>
</dbReference>
<dbReference type="InterPro" id="IPR007110">
    <property type="entry name" value="Ig-like_dom"/>
</dbReference>
<keyword evidence="9" id="KW-0862">Zinc</keyword>
<dbReference type="GO" id="GO:0051231">
    <property type="term" value="P:spindle elongation"/>
    <property type="evidence" value="ECO:0007669"/>
    <property type="project" value="TreeGrafter"/>
</dbReference>
<dbReference type="PRINTS" id="PR00380">
    <property type="entry name" value="KINESINHEAVY"/>
</dbReference>
<keyword evidence="7 20" id="KW-0547">Nucleotide-binding</keyword>
<feature type="coiled-coil region" evidence="21">
    <location>
        <begin position="1403"/>
        <end position="1461"/>
    </location>
</feature>
<evidence type="ECO:0000256" key="2">
    <source>
        <dbReference type="ARBA" id="ARBA00004123"/>
    </source>
</evidence>
<feature type="domain" description="Ig-like" evidence="26">
    <location>
        <begin position="346"/>
        <end position="445"/>
    </location>
</feature>
<feature type="transmembrane region" description="Helical" evidence="23">
    <location>
        <begin position="127"/>
        <end position="146"/>
    </location>
</feature>
<dbReference type="Pfam" id="PF00225">
    <property type="entry name" value="Kinesin"/>
    <property type="match status" value="1"/>
</dbReference>
<dbReference type="FunFam" id="3.40.850.10:FF:000038">
    <property type="entry name" value="chromosome-associated kinesin KIF4A"/>
    <property type="match status" value="1"/>
</dbReference>
<keyword evidence="16" id="KW-0206">Cytoskeleton</keyword>
<evidence type="ECO:0000256" key="21">
    <source>
        <dbReference type="SAM" id="Coils"/>
    </source>
</evidence>
<feature type="binding site" evidence="20">
    <location>
        <begin position="525"/>
        <end position="532"/>
    </location>
    <ligand>
        <name>ATP</name>
        <dbReference type="ChEBI" id="CHEBI:30616"/>
    </ligand>
</feature>
<evidence type="ECO:0000256" key="11">
    <source>
        <dbReference type="ARBA" id="ARBA00023004"/>
    </source>
</evidence>
<evidence type="ECO:0000256" key="3">
    <source>
        <dbReference type="ARBA" id="ARBA00004245"/>
    </source>
</evidence>
<dbReference type="PROSITE" id="PS00411">
    <property type="entry name" value="KINESIN_MOTOR_1"/>
    <property type="match status" value="1"/>
</dbReference>
<evidence type="ECO:0000256" key="14">
    <source>
        <dbReference type="ARBA" id="ARBA00023125"/>
    </source>
</evidence>
<dbReference type="Gene3D" id="3.30.40.10">
    <property type="entry name" value="Zinc/RING finger domain, C3HC4 (zinc finger)"/>
    <property type="match status" value="1"/>
</dbReference>
<feature type="coiled-coil region" evidence="21">
    <location>
        <begin position="1015"/>
        <end position="1121"/>
    </location>
</feature>
<feature type="coiled-coil region" evidence="21">
    <location>
        <begin position="1334"/>
        <end position="1361"/>
    </location>
</feature>
<evidence type="ECO:0000256" key="15">
    <source>
        <dbReference type="ARBA" id="ARBA00023175"/>
    </source>
</evidence>
<dbReference type="GO" id="GO:0008017">
    <property type="term" value="F:microtubule binding"/>
    <property type="evidence" value="ECO:0007669"/>
    <property type="project" value="InterPro"/>
</dbReference>
<dbReference type="PANTHER" id="PTHR47969:SF15">
    <property type="entry name" value="CHROMOSOME-ASSOCIATED KINESIN KIF4A-RELATED"/>
    <property type="match status" value="1"/>
</dbReference>
<protein>
    <submittedName>
        <fullName evidence="27">Uncharacterized protein</fullName>
    </submittedName>
</protein>
<proteinExistence type="inferred from homology"/>
<evidence type="ECO:0000256" key="22">
    <source>
        <dbReference type="SAM" id="MobiDB-lite"/>
    </source>
</evidence>
<evidence type="ECO:0000256" key="16">
    <source>
        <dbReference type="ARBA" id="ARBA00023212"/>
    </source>
</evidence>
<keyword evidence="5" id="KW-0493">Microtubule</keyword>
<feature type="transmembrane region" description="Helical" evidence="23">
    <location>
        <begin position="105"/>
        <end position="121"/>
    </location>
</feature>
<evidence type="ECO:0000259" key="26">
    <source>
        <dbReference type="PROSITE" id="PS50835"/>
    </source>
</evidence>
<evidence type="ECO:0000256" key="1">
    <source>
        <dbReference type="ARBA" id="ARBA00001966"/>
    </source>
</evidence>
<evidence type="ECO:0000259" key="25">
    <source>
        <dbReference type="PROSITE" id="PS50089"/>
    </source>
</evidence>
<dbReference type="GO" id="GO:0005634">
    <property type="term" value="C:nucleus"/>
    <property type="evidence" value="ECO:0007669"/>
    <property type="project" value="UniProtKB-SubCell"/>
</dbReference>
<evidence type="ECO:0000256" key="13">
    <source>
        <dbReference type="ARBA" id="ARBA00023054"/>
    </source>
</evidence>
<dbReference type="PANTHER" id="PTHR47969">
    <property type="entry name" value="CHROMOSOME-ASSOCIATED KINESIN KIF4A-RELATED"/>
    <property type="match status" value="1"/>
</dbReference>
<evidence type="ECO:0000256" key="10">
    <source>
        <dbReference type="ARBA" id="ARBA00022840"/>
    </source>
</evidence>
<dbReference type="PROSITE" id="PS50067">
    <property type="entry name" value="KINESIN_MOTOR_2"/>
    <property type="match status" value="1"/>
</dbReference>
<dbReference type="GO" id="GO:0005829">
    <property type="term" value="C:cytosol"/>
    <property type="evidence" value="ECO:0007669"/>
    <property type="project" value="UniProtKB-ARBA"/>
</dbReference>
<evidence type="ECO:0000256" key="8">
    <source>
        <dbReference type="ARBA" id="ARBA00022771"/>
    </source>
</evidence>
<keyword evidence="12" id="KW-0411">Iron-sulfur</keyword>
<dbReference type="InterPro" id="IPR001752">
    <property type="entry name" value="Kinesin_motor_dom"/>
</dbReference>
<comment type="cofactor">
    <cofactor evidence="1">
        <name>[4Fe-4S] cluster</name>
        <dbReference type="ChEBI" id="CHEBI:49883"/>
    </cofactor>
</comment>
<evidence type="ECO:0000259" key="24">
    <source>
        <dbReference type="PROSITE" id="PS50067"/>
    </source>
</evidence>
<dbReference type="GO" id="GO:0005875">
    <property type="term" value="C:microtubule associated complex"/>
    <property type="evidence" value="ECO:0007669"/>
    <property type="project" value="TreeGrafter"/>
</dbReference>
<keyword evidence="28" id="KW-1185">Reference proteome</keyword>
<dbReference type="GO" id="GO:0007018">
    <property type="term" value="P:microtubule-based movement"/>
    <property type="evidence" value="ECO:0007669"/>
    <property type="project" value="InterPro"/>
</dbReference>
<dbReference type="InterPro" id="IPR027417">
    <property type="entry name" value="P-loop_NTPase"/>
</dbReference>
<keyword evidence="4" id="KW-0963">Cytoplasm</keyword>
<dbReference type="PROSITE" id="PS50835">
    <property type="entry name" value="IG_LIKE"/>
    <property type="match status" value="1"/>
</dbReference>
<dbReference type="PROSITE" id="PS50089">
    <property type="entry name" value="ZF_RING_2"/>
    <property type="match status" value="1"/>
</dbReference>
<dbReference type="InterPro" id="IPR036961">
    <property type="entry name" value="Kinesin_motor_dom_sf"/>
</dbReference>
<keyword evidence="11" id="KW-0408">Iron</keyword>
<dbReference type="InterPro" id="IPR013783">
    <property type="entry name" value="Ig-like_fold"/>
</dbReference>
<dbReference type="SUPFAM" id="SSF57850">
    <property type="entry name" value="RING/U-box"/>
    <property type="match status" value="1"/>
</dbReference>
<feature type="domain" description="Kinesin motor" evidence="24">
    <location>
        <begin position="446"/>
        <end position="774"/>
    </location>
</feature>
<evidence type="ECO:0000256" key="5">
    <source>
        <dbReference type="ARBA" id="ARBA00022701"/>
    </source>
</evidence>
<feature type="compositionally biased region" description="Basic residues" evidence="22">
    <location>
        <begin position="1526"/>
        <end position="1535"/>
    </location>
</feature>
<organism evidence="27 28">
    <name type="scientific">Hemibagrus guttatus</name>
    <dbReference type="NCBI Taxonomy" id="175788"/>
    <lineage>
        <taxon>Eukaryota</taxon>
        <taxon>Metazoa</taxon>
        <taxon>Chordata</taxon>
        <taxon>Craniata</taxon>
        <taxon>Vertebrata</taxon>
        <taxon>Euteleostomi</taxon>
        <taxon>Actinopterygii</taxon>
        <taxon>Neopterygii</taxon>
        <taxon>Teleostei</taxon>
        <taxon>Ostariophysi</taxon>
        <taxon>Siluriformes</taxon>
        <taxon>Bagridae</taxon>
        <taxon>Hemibagrus</taxon>
    </lineage>
</organism>
<evidence type="ECO:0000256" key="9">
    <source>
        <dbReference type="ARBA" id="ARBA00022833"/>
    </source>
</evidence>
<feature type="coiled-coil region" evidence="21">
    <location>
        <begin position="823"/>
        <end position="878"/>
    </location>
</feature>
<dbReference type="Proteomes" id="UP001274896">
    <property type="component" value="Unassembled WGS sequence"/>
</dbReference>
<sequence length="1699" mass="192488">MLQLVSPGSCWDGRVVSALPKMAGVFEVEVDGVEHDHGHGHVDEAPQVDLSQLSPEDKWRLEHARMHAKHKGHEAMHAEMVLILIVTLVIAQLVLVQWKQRHARSYNLVTLFQMWVVPLYFTTKLHWWRFLVTWSIFSIVTAFISFRATRKPLECTTPRLVYKWFFLLYKISYTTGIVGYSVVMFTLFGINLIFRIKPEDSMDFGVSMLFYGLYYGVLGRDFAEMCADFMASTIGYYSASGMPTKHLSDSICAVCGQPILVSVDEEGIMENTYRLSCNHVHSSMSFLDSFSPRFHEFCIRGWCIVGKKQTCPYCKEKVDLKRMFSNPTVMLIHCSPTDAYRSIRAPTIENIAHKRLANGYRLTCKVNPGGLKDETMVYWLADGDFIEKVYKNINVTKTERKSRDGTEFLHTKVVFRNLSQEDLHTVFTCVALSPAGMTKEEDKVIPVRVALRCRPLVAKELNEGCQSCLTFVPGEPQVVVGNDKAFTYDYVFDPTTEQEEVFNTAVLSLITGLFKGYHATVLAYGQTGSGKTFSMGGTYTSAQENEPIVGVIPRVVRKIFQEKEKRTDCDFLLSVSYLEIYNEEILDLLCTSKDKPVISIREDPKEGIKIVGLTEKEVFTAQEMVGCLELGNSARTVGSTAMNAASSRSHAIFTISLEQRHGGDKNDAMVSKLHLVDLAGSERQKKTKAEGDRLKEGISINRGLLSLGNVISALGDESKKGTFVPYRDSKLTRLLQDSLGGNSHTLMIACISPADSNIEETINTLRYADRARKIKNKPILNVDPRAAEMKRLKQQVQELQVMLLHARGGVAPVLSGSEEAANVSKILERNRNLQEENSKLSRELSEAVTQTALMCERIIVTEQVNEKLQSKLEELRQHAACKVDLQKMVETLEDQELKENVEVIRSLQHLILELQHESAGIAATIDAMTSGNSTSLEVEAEGNASDTSRSPASGSPVASNAEAQAKNSPETFTTQHALRQAQMSKELIELNKVLALKEAFVKKMCQNDSHLEPIQTEYQENIKHLQAEVGLLQKEKEDLILALHSAKKDTNQAKLSEQRRKRLQELEGQMTELKKKLQDQSKLLKLKESSVRSVAKLNQEIQAMKAQRVQLMRQMKEDSEKFRVWKMKKDKEVLQLKEKDRKRQYEMLKLERDFQKQANVLRRKTEEAAAANKRLKDALQKRSEVAEKRKDTQNRGMEGVASRVKAWLLNEVEVLVSTEEARRHLQDLLEDRKMLAEEIARLRQQMESGEKPVAKVRRRTLTISELEGKGELEASISKQVDNLETEMDLRSAQIADLQQKVLDADNEGRMKQRWDSITTIVEAKSALKILMSEVVTSKTAIAKLESELKQEQANHMDLQKVLCDERKLMSTMDMEHQSHLVELEQRHQEKVLYLLSQLQNKPIEEKGEEKQETSKKERELLQRLKFQDEELQKMRELSEQNQKLLEELEQYKQKLLLAQLTSAKKVPLAATESPDTSFEYIPPKPKAKSSTARAPLREPTIDLDELVSPSESEKEEDEWRPEKRERSRRGSKKSKMTGCACKGRCVNKLCRCRKGRMTCGENCLCDHEKCRNMDNSGGIDAAEINDVSKDSASVPEDPTAVSPRDATFFRPPSVPPTKKAVMISRINTNITSWQFEIGDISNLSSVLKLEKKPVPADLDSDSEESEESIMPSFLRKNKRGLNNFKNSFFSGCTPVREES</sequence>
<accession>A0AAE0QM08</accession>
<feature type="domain" description="RING-type" evidence="25">
    <location>
        <begin position="252"/>
        <end position="315"/>
    </location>
</feature>
<evidence type="ECO:0000256" key="20">
    <source>
        <dbReference type="PROSITE-ProRule" id="PRU00283"/>
    </source>
</evidence>
<keyword evidence="23" id="KW-0812">Transmembrane</keyword>
<dbReference type="CDD" id="cd16475">
    <property type="entry name" value="RING-H2_RNF121-like"/>
    <property type="match status" value="1"/>
</dbReference>
<dbReference type="GO" id="GO:0003777">
    <property type="term" value="F:microtubule motor activity"/>
    <property type="evidence" value="ECO:0007669"/>
    <property type="project" value="InterPro"/>
</dbReference>
<evidence type="ECO:0000256" key="19">
    <source>
        <dbReference type="PROSITE-ProRule" id="PRU00175"/>
    </source>
</evidence>
<keyword evidence="6" id="KW-0479">Metal-binding</keyword>
<evidence type="ECO:0000256" key="6">
    <source>
        <dbReference type="ARBA" id="ARBA00022723"/>
    </source>
</evidence>
<dbReference type="GO" id="GO:0051536">
    <property type="term" value="F:iron-sulfur cluster binding"/>
    <property type="evidence" value="ECO:0007669"/>
    <property type="project" value="UniProtKB-KW"/>
</dbReference>